<evidence type="ECO:0000256" key="1">
    <source>
        <dbReference type="ARBA" id="ARBA00005964"/>
    </source>
</evidence>
<reference evidence="4 5" key="1">
    <citation type="submission" date="2019-12" db="EMBL/GenBank/DDBJ databases">
        <title>Draft genome sequence of Pseudomonas otitidis recovered from a chicken carcass.</title>
        <authorList>
            <person name="Vieira T.R."/>
            <person name="Oliviera E.F.C."/>
            <person name="Silva N.M.V."/>
            <person name="Sambrano G.E."/>
            <person name="Cibulski S.P."/>
            <person name="Cardoso M.R.I."/>
        </authorList>
    </citation>
    <scope>NUCLEOTIDE SEQUENCE [LARGE SCALE GENOMIC DNA]</scope>
    <source>
        <strain evidence="4 5">25_K</strain>
    </source>
</reference>
<feature type="non-terminal residue" evidence="4">
    <location>
        <position position="111"/>
    </location>
</feature>
<sequence length="111" mass="12334">VLTWRGVPYGKAERFRAPRPMDPWVGERECVSYGNVAPQPTYGPSDKIRGDEDCLNLDIVRPDSPQVLPVVVYLHGGSFIVGSSHEQLLRGHVLVQSMNVVYVSINFRLGA</sequence>
<keyword evidence="2" id="KW-0378">Hydrolase</keyword>
<feature type="non-terminal residue" evidence="4">
    <location>
        <position position="1"/>
    </location>
</feature>
<dbReference type="Pfam" id="PF00135">
    <property type="entry name" value="COesterase"/>
    <property type="match status" value="1"/>
</dbReference>
<dbReference type="EMBL" id="WTFN01000481">
    <property type="protein sequence ID" value="MWK60469.1"/>
    <property type="molecule type" value="Genomic_DNA"/>
</dbReference>
<dbReference type="Gene3D" id="3.40.50.1820">
    <property type="entry name" value="alpha/beta hydrolase"/>
    <property type="match status" value="1"/>
</dbReference>
<evidence type="ECO:0000313" key="4">
    <source>
        <dbReference type="EMBL" id="MWK60469.1"/>
    </source>
</evidence>
<evidence type="ECO:0000313" key="5">
    <source>
        <dbReference type="Proteomes" id="UP000461288"/>
    </source>
</evidence>
<organism evidence="4 5">
    <name type="scientific">Metapseudomonas otitidis</name>
    <dbReference type="NCBI Taxonomy" id="319939"/>
    <lineage>
        <taxon>Bacteria</taxon>
        <taxon>Pseudomonadati</taxon>
        <taxon>Pseudomonadota</taxon>
        <taxon>Gammaproteobacteria</taxon>
        <taxon>Pseudomonadales</taxon>
        <taxon>Pseudomonadaceae</taxon>
        <taxon>Metapseudomonas</taxon>
    </lineage>
</organism>
<evidence type="ECO:0000256" key="2">
    <source>
        <dbReference type="ARBA" id="ARBA00022801"/>
    </source>
</evidence>
<dbReference type="PANTHER" id="PTHR43142:SF1">
    <property type="entry name" value="CARBOXYLIC ESTER HYDROLASE"/>
    <property type="match status" value="1"/>
</dbReference>
<comment type="similarity">
    <text evidence="1">Belongs to the type-B carboxylesterase/lipase family.</text>
</comment>
<dbReference type="PANTHER" id="PTHR43142">
    <property type="entry name" value="CARBOXYLIC ESTER HYDROLASE"/>
    <property type="match status" value="1"/>
</dbReference>
<accession>A0A7X3KY26</accession>
<dbReference type="InterPro" id="IPR029058">
    <property type="entry name" value="AB_hydrolase_fold"/>
</dbReference>
<comment type="caution">
    <text evidence="4">The sequence shown here is derived from an EMBL/GenBank/DDBJ whole genome shotgun (WGS) entry which is preliminary data.</text>
</comment>
<evidence type="ECO:0000259" key="3">
    <source>
        <dbReference type="Pfam" id="PF00135"/>
    </source>
</evidence>
<dbReference type="Proteomes" id="UP000461288">
    <property type="component" value="Unassembled WGS sequence"/>
</dbReference>
<dbReference type="GO" id="GO:0016787">
    <property type="term" value="F:hydrolase activity"/>
    <property type="evidence" value="ECO:0007669"/>
    <property type="project" value="UniProtKB-KW"/>
</dbReference>
<proteinExistence type="inferred from homology"/>
<dbReference type="SUPFAM" id="SSF53474">
    <property type="entry name" value="alpha/beta-Hydrolases"/>
    <property type="match status" value="1"/>
</dbReference>
<name>A0A7X3KY26_9GAMM</name>
<protein>
    <submittedName>
        <fullName evidence="4">Carboxylesterase family protein</fullName>
    </submittedName>
</protein>
<dbReference type="AlphaFoldDB" id="A0A7X3KY26"/>
<gene>
    <name evidence="4" type="ORF">GO594_31335</name>
</gene>
<feature type="domain" description="Carboxylesterase type B" evidence="3">
    <location>
        <begin position="3"/>
        <end position="111"/>
    </location>
</feature>
<dbReference type="InterPro" id="IPR002018">
    <property type="entry name" value="CarbesteraseB"/>
</dbReference>